<feature type="domain" description="Leucine-binding protein" evidence="4">
    <location>
        <begin position="137"/>
        <end position="460"/>
    </location>
</feature>
<keyword evidence="3" id="KW-1133">Transmembrane helix</keyword>
<evidence type="ECO:0000256" key="3">
    <source>
        <dbReference type="SAM" id="Phobius"/>
    </source>
</evidence>
<dbReference type="PANTHER" id="PTHR30483:SF6">
    <property type="entry name" value="PERIPLASMIC BINDING PROTEIN OF ABC TRANSPORTER FOR NATURAL AMINO ACIDS"/>
    <property type="match status" value="1"/>
</dbReference>
<keyword evidence="3" id="KW-0812">Transmembrane</keyword>
<evidence type="ECO:0000313" key="6">
    <source>
        <dbReference type="Proteomes" id="UP000320055"/>
    </source>
</evidence>
<evidence type="ECO:0000313" key="5">
    <source>
        <dbReference type="EMBL" id="VEP14278.1"/>
    </source>
</evidence>
<organism evidence="5 6">
    <name type="scientific">Hyella patelloides LEGE 07179</name>
    <dbReference type="NCBI Taxonomy" id="945734"/>
    <lineage>
        <taxon>Bacteria</taxon>
        <taxon>Bacillati</taxon>
        <taxon>Cyanobacteriota</taxon>
        <taxon>Cyanophyceae</taxon>
        <taxon>Pleurocapsales</taxon>
        <taxon>Hyellaceae</taxon>
        <taxon>Hyella</taxon>
    </lineage>
</organism>
<proteinExistence type="inferred from homology"/>
<dbReference type="Gene3D" id="3.40.50.2300">
    <property type="match status" value="2"/>
</dbReference>
<dbReference type="OrthoDB" id="446586at2"/>
<feature type="transmembrane region" description="Helical" evidence="3">
    <location>
        <begin position="7"/>
        <end position="28"/>
    </location>
</feature>
<evidence type="ECO:0000259" key="4">
    <source>
        <dbReference type="Pfam" id="PF13458"/>
    </source>
</evidence>
<dbReference type="PANTHER" id="PTHR30483">
    <property type="entry name" value="LEUCINE-SPECIFIC-BINDING PROTEIN"/>
    <property type="match status" value="1"/>
</dbReference>
<dbReference type="EMBL" id="CAACVJ010000172">
    <property type="protein sequence ID" value="VEP14278.1"/>
    <property type="molecule type" value="Genomic_DNA"/>
</dbReference>
<gene>
    <name evidence="5" type="ORF">H1P_2530006</name>
</gene>
<protein>
    <recommendedName>
        <fullName evidence="4">Leucine-binding protein domain-containing protein</fullName>
    </recommendedName>
</protein>
<accession>A0A563VS46</accession>
<dbReference type="SUPFAM" id="SSF53822">
    <property type="entry name" value="Periplasmic binding protein-like I"/>
    <property type="match status" value="1"/>
</dbReference>
<dbReference type="AlphaFoldDB" id="A0A563VS46"/>
<dbReference type="InterPro" id="IPR028081">
    <property type="entry name" value="Leu-bd"/>
</dbReference>
<evidence type="ECO:0000256" key="1">
    <source>
        <dbReference type="ARBA" id="ARBA00010062"/>
    </source>
</evidence>
<dbReference type="Pfam" id="PF13458">
    <property type="entry name" value="Peripla_BP_6"/>
    <property type="match status" value="1"/>
</dbReference>
<evidence type="ECO:0000256" key="2">
    <source>
        <dbReference type="ARBA" id="ARBA00022729"/>
    </source>
</evidence>
<dbReference type="Proteomes" id="UP000320055">
    <property type="component" value="Unassembled WGS sequence"/>
</dbReference>
<keyword evidence="6" id="KW-1185">Reference proteome</keyword>
<keyword evidence="3" id="KW-0472">Membrane</keyword>
<dbReference type="RefSeq" id="WP_144872746.1">
    <property type="nucleotide sequence ID" value="NZ_LR213996.1"/>
</dbReference>
<dbReference type="CDD" id="cd06268">
    <property type="entry name" value="PBP1_ABC_transporter_LIVBP-like"/>
    <property type="match status" value="1"/>
</dbReference>
<dbReference type="InterPro" id="IPR051010">
    <property type="entry name" value="BCAA_transport"/>
</dbReference>
<comment type="similarity">
    <text evidence="1">Belongs to the leucine-binding protein family.</text>
</comment>
<dbReference type="InterPro" id="IPR028082">
    <property type="entry name" value="Peripla_BP_I"/>
</dbReference>
<keyword evidence="2" id="KW-0732">Signal</keyword>
<reference evidence="5 6" key="1">
    <citation type="submission" date="2019-01" db="EMBL/GenBank/DDBJ databases">
        <authorList>
            <person name="Brito A."/>
        </authorList>
    </citation>
    <scope>NUCLEOTIDE SEQUENCE [LARGE SCALE GENOMIC DNA]</scope>
    <source>
        <strain evidence="5">1</strain>
    </source>
</reference>
<name>A0A563VS46_9CYAN</name>
<sequence>MAQKNETSVLILSLLITLGVIGGGWWFFKQNNSFTGNNPQSSTDVPNKSQQPKPTTAIDSLISTGNRLLITEGSSNNKETAVTALNKGDYEQAVSMLEASLKTKRNDPEALIYLNNARIGNDASHTLVASVPISSSVNTAKELLRGVAQAQDEINQNGGIAGKLLKIAIADDGNNSETAQQLANAFAKDDSVLGVIGHFSSSVTLATAPIYQENNLVLISPTSTSVEISGASDYVFRTVPSDRYAGNALAKYLLQTLKQRKAAIIYTSESNYSKSLQNIFKTEVLSSGGEIVAEFDFAQPNFNVADIVQKARQEGAEALILFPSAAFPNTVNNSLAIIQINNGNLPLLGGDSLYRPETLKITGESGKGVVLAVPWHILSHLDSSFPQNATCLWDGDINWRSALAYDATQALAEAISINPTRQGIQEALSSDNFSISGASGNVKFLPSGDRDKAVQLVQIRSGNRSSFGVDFVPISLRPFSAIY</sequence>